<dbReference type="Proteomes" id="UP000464796">
    <property type="component" value="Chromosome"/>
</dbReference>
<keyword evidence="5" id="KW-1185">Reference proteome</keyword>
<keyword evidence="1" id="KW-1133">Transmembrane helix</keyword>
<reference evidence="2 5" key="3">
    <citation type="submission" date="2019-07" db="EMBL/GenBank/DDBJ databases">
        <authorList>
            <person name="Yu W.S."/>
            <person name="Cheong H.-M."/>
            <person name="Choi Y."/>
            <person name="Hwang K.J."/>
            <person name="Jung K."/>
            <person name="Lee S."/>
            <person name="Choi C."/>
        </authorList>
    </citation>
    <scope>NUCLEOTIDE SEQUENCE [LARGE SCALE GENOMIC DNA]</scope>
    <source>
        <strain evidence="2 5">NCCP 15909</strain>
    </source>
</reference>
<feature type="transmembrane region" description="Helical" evidence="1">
    <location>
        <begin position="65"/>
        <end position="86"/>
    </location>
</feature>
<accession>A0A1Y5ZWB6</accession>
<sequence>MLLKYGKHINYLATILISITFIGFLLYTTLLRHYSTPHTFMLLKISFWASVFLTAIGFGRERSSLAVILIGICTLILIGLYIVAILDFFNNPWP</sequence>
<reference evidence="3" key="1">
    <citation type="submission" date="2017-04" db="EMBL/GenBank/DDBJ databases">
        <authorList>
            <person name="Afonso C.L."/>
            <person name="Miller P.J."/>
            <person name="Scott M.A."/>
            <person name="Spackman E."/>
            <person name="Goraichik I."/>
            <person name="Dimitrov K.M."/>
            <person name="Suarez D.L."/>
            <person name="Swayne D.E."/>
        </authorList>
    </citation>
    <scope>NUCLEOTIDE SEQUENCE [LARGE SCALE GENOMIC DNA]</scope>
    <source>
        <strain evidence="3">16-00191</strain>
    </source>
</reference>
<reference evidence="4" key="2">
    <citation type="submission" date="2017-04" db="EMBL/GenBank/DDBJ databases">
        <authorList>
            <person name="Criscuolo A."/>
        </authorList>
    </citation>
    <scope>NUCLEOTIDE SEQUENCE [LARGE SCALE GENOMIC DNA]</scope>
</reference>
<dbReference type="AlphaFoldDB" id="A0A1Y5ZWB6"/>
<evidence type="ECO:0000313" key="5">
    <source>
        <dbReference type="Proteomes" id="UP000464796"/>
    </source>
</evidence>
<dbReference type="RefSeq" id="WP_000925339.1">
    <property type="nucleotide sequence ID" value="NZ_CP093424.1"/>
</dbReference>
<accession>A0A3P1BX91</accession>
<dbReference type="EMBL" id="CP041979">
    <property type="protein sequence ID" value="QHH91652.1"/>
    <property type="molecule type" value="Genomic_DNA"/>
</dbReference>
<evidence type="ECO:0000313" key="3">
    <source>
        <dbReference type="EMBL" id="SME15433.1"/>
    </source>
</evidence>
<dbReference type="Proteomes" id="UP000194499">
    <property type="component" value="Unassembled WGS sequence"/>
</dbReference>
<evidence type="ECO:0008006" key="6">
    <source>
        <dbReference type="Google" id="ProtNLM"/>
    </source>
</evidence>
<organism evidence="3 4">
    <name type="scientific">Bacillus pacificus</name>
    <dbReference type="NCBI Taxonomy" id="2026187"/>
    <lineage>
        <taxon>Bacteria</taxon>
        <taxon>Bacillati</taxon>
        <taxon>Bacillota</taxon>
        <taxon>Bacilli</taxon>
        <taxon>Bacillales</taxon>
        <taxon>Bacillaceae</taxon>
        <taxon>Bacillus</taxon>
        <taxon>Bacillus cereus group</taxon>
    </lineage>
</organism>
<feature type="transmembrane region" description="Helical" evidence="1">
    <location>
        <begin position="39"/>
        <end position="58"/>
    </location>
</feature>
<evidence type="ECO:0000256" key="1">
    <source>
        <dbReference type="SAM" id="Phobius"/>
    </source>
</evidence>
<feature type="transmembrane region" description="Helical" evidence="1">
    <location>
        <begin position="9"/>
        <end position="27"/>
    </location>
</feature>
<evidence type="ECO:0000313" key="4">
    <source>
        <dbReference type="Proteomes" id="UP000194499"/>
    </source>
</evidence>
<name>A0A1Y5ZWB6_9BACI</name>
<keyword evidence="1" id="KW-0812">Transmembrane</keyword>
<keyword evidence="1" id="KW-0472">Membrane</keyword>
<protein>
    <recommendedName>
        <fullName evidence="6">Group-specific protein</fullName>
    </recommendedName>
</protein>
<proteinExistence type="predicted"/>
<gene>
    <name evidence="3" type="ORF">BACERE00191_03442</name>
    <name evidence="2" type="ORF">FPL01_25540</name>
</gene>
<evidence type="ECO:0000313" key="2">
    <source>
        <dbReference type="EMBL" id="QHH91652.1"/>
    </source>
</evidence>
<dbReference type="EMBL" id="FWZB01000040">
    <property type="protein sequence ID" value="SME15433.1"/>
    <property type="molecule type" value="Genomic_DNA"/>
</dbReference>